<keyword evidence="6" id="KW-1185">Reference proteome</keyword>
<evidence type="ECO:0000313" key="6">
    <source>
        <dbReference type="Proteomes" id="UP001529421"/>
    </source>
</evidence>
<accession>A0ABT7VAJ9</accession>
<name>A0ABT7VAJ9_9ACTN</name>
<dbReference type="EMBL" id="JAUDDZ010000012">
    <property type="protein sequence ID" value="MDM8275518.1"/>
    <property type="molecule type" value="Genomic_DNA"/>
</dbReference>
<dbReference type="Proteomes" id="UP001529421">
    <property type="component" value="Unassembled WGS sequence"/>
</dbReference>
<evidence type="ECO:0000259" key="4">
    <source>
        <dbReference type="Pfam" id="PF12705"/>
    </source>
</evidence>
<comment type="caution">
    <text evidence="5">The sequence shown here is derived from an EMBL/GenBank/DDBJ whole genome shotgun (WGS) entry which is preliminary data.</text>
</comment>
<organism evidence="5 6">
    <name type="scientific">Enorma phocaeensis</name>
    <dbReference type="NCBI Taxonomy" id="1871019"/>
    <lineage>
        <taxon>Bacteria</taxon>
        <taxon>Bacillati</taxon>
        <taxon>Actinomycetota</taxon>
        <taxon>Coriobacteriia</taxon>
        <taxon>Coriobacteriales</taxon>
        <taxon>Coriobacteriaceae</taxon>
        <taxon>Enorma</taxon>
    </lineage>
</organism>
<dbReference type="RefSeq" id="WP_289545619.1">
    <property type="nucleotide sequence ID" value="NZ_JAUDDZ010000012.1"/>
</dbReference>
<keyword evidence="3" id="KW-0234">DNA repair</keyword>
<evidence type="ECO:0000256" key="1">
    <source>
        <dbReference type="ARBA" id="ARBA00022763"/>
    </source>
</evidence>
<keyword evidence="2" id="KW-0067">ATP-binding</keyword>
<evidence type="ECO:0000256" key="3">
    <source>
        <dbReference type="ARBA" id="ARBA00023204"/>
    </source>
</evidence>
<keyword evidence="2" id="KW-0347">Helicase</keyword>
<reference evidence="5 6" key="2">
    <citation type="submission" date="2023-06" db="EMBL/GenBank/DDBJ databases">
        <authorList>
            <person name="Zeman M."/>
            <person name="Kubasova T."/>
            <person name="Jahodarova E."/>
            <person name="Nykrynova M."/>
            <person name="Rychlik I."/>
        </authorList>
    </citation>
    <scope>NUCLEOTIDE SEQUENCE [LARGE SCALE GENOMIC DNA]</scope>
    <source>
        <strain evidence="5 6">154_Feed</strain>
    </source>
</reference>
<keyword evidence="2" id="KW-0378">Hydrolase</keyword>
<gene>
    <name evidence="5" type="ORF">QUW28_08460</name>
</gene>
<sequence length="1008" mass="108113">MAIRIVETGSGAALAASELDILAGDAQTTTLLVPAYDARERARRELADAGRGMGVDVLTPSSWLESLWELLGDGRHMVRAVERELLIAGLVDEAPDGGLAPLKKNPGTVRMVARMARDLAPCLDGAATGASPGADMADASSAEGVVARIVGAYRARLRELCLVEASDAAWALAAGLAATGDEHVPARLESVVLRDVLTLPGYLVRLLAAVAEAGEVTFLIGRGQESFADELEHAFCARGCAVERGAIYPDGTPPAEAVSELPAISFLEVAGPHARAEAYARGIAELLEGVASTEDDVPTALVVAPRPQELFDELAPRLAVRGIESDVRGFVRFAQTSAGASFMALSDLSRRMADAEEGRGSTSEWWPAPELTDWLYSPFSGIDAALARAFDKKVRGDRSLTPEGAMRQLQSLQGRQRALRKKMDLTSSWAQVPAICADVFQALRQGRPVTALKLMLAQVDALPASAWGERGARVRASVERAALTRALEVVGELAHRLGVSQAVACTVLEGIAVSSPVSCLPEGAPRARFEFQALSDAVWRPRGAACAAFFADVDVQSYPLAHAAGPLATMAEGLGVETVSIEPAALLRVRGERVLRAVDAATLARVTHDRQAKDRYPAALWTEIAARAVDGAPKRFEGEGDIVRDLDDAGAEGLVRLRVACEPPQRLNARAVPYLVLKRLDCGPDGAERLVPRQFSASQIESYATCPLCWFMSSRVRPQTLDAGFGNMEKGNFVHDVLYRLHTLLADRGVARVTPENLDACLEALDDVFAAVRSEHRQNKTSSSAALTPQSAVEEAQVEEILPLLKGVIRLEAQALSPFAPTYLEYAFNDLGVSYAGMPLGGRIDRVDVDAEGRAVVIDYKHRTGARQFALQDPTLPARDGTVSADDPRWLPEHTQTLIYAQALRRALGLDVRAALYLVTKERPSKLVGAASEELVEQERGDGRIPGLRHGFPDAEGGSMSFDELLDRVERGIADRFGELERGVVSAAADPADRCTFNHPFGFSRRDA</sequence>
<feature type="domain" description="PD-(D/E)XK endonuclease-like" evidence="4">
    <location>
        <begin position="694"/>
        <end position="995"/>
    </location>
</feature>
<dbReference type="Pfam" id="PF12705">
    <property type="entry name" value="PDDEXK_1"/>
    <property type="match status" value="1"/>
</dbReference>
<protein>
    <submittedName>
        <fullName evidence="5">PD-(D/E)XK nuclease family protein</fullName>
    </submittedName>
</protein>
<evidence type="ECO:0000313" key="5">
    <source>
        <dbReference type="EMBL" id="MDM8275518.1"/>
    </source>
</evidence>
<keyword evidence="1" id="KW-0227">DNA damage</keyword>
<proteinExistence type="predicted"/>
<dbReference type="InterPro" id="IPR038726">
    <property type="entry name" value="PDDEXK_AddAB-type"/>
</dbReference>
<reference evidence="6" key="1">
    <citation type="submission" date="2023-06" db="EMBL/GenBank/DDBJ databases">
        <title>Identification and characterization of horizontal gene transfer across gut microbiota members of farm animals based on homology search.</title>
        <authorList>
            <person name="Zeman M."/>
            <person name="Kubasova T."/>
            <person name="Jahodarova E."/>
            <person name="Nykrynova M."/>
            <person name="Rychlik I."/>
        </authorList>
    </citation>
    <scope>NUCLEOTIDE SEQUENCE [LARGE SCALE GENOMIC DNA]</scope>
    <source>
        <strain evidence="6">154_Feed</strain>
    </source>
</reference>
<evidence type="ECO:0000256" key="2">
    <source>
        <dbReference type="ARBA" id="ARBA00022806"/>
    </source>
</evidence>
<keyword evidence="2" id="KW-0547">Nucleotide-binding</keyword>
<dbReference type="Gene3D" id="3.90.320.10">
    <property type="match status" value="1"/>
</dbReference>
<dbReference type="InterPro" id="IPR011604">
    <property type="entry name" value="PDDEXK-like_dom_sf"/>
</dbReference>